<accession>A0AAD9J7U3</accession>
<evidence type="ECO:0000313" key="3">
    <source>
        <dbReference type="Proteomes" id="UP001208570"/>
    </source>
</evidence>
<dbReference type="EMBL" id="JAODUP010000518">
    <property type="protein sequence ID" value="KAK2148069.1"/>
    <property type="molecule type" value="Genomic_DNA"/>
</dbReference>
<dbReference type="PANTHER" id="PTHR30615">
    <property type="entry name" value="UNCHARACTERIZED PROTEIN YJBQ-RELATED"/>
    <property type="match status" value="1"/>
</dbReference>
<comment type="similarity">
    <text evidence="1">Belongs to the UPF0047 family.</text>
</comment>
<dbReference type="Proteomes" id="UP001208570">
    <property type="component" value="Unassembled WGS sequence"/>
</dbReference>
<sequence>MALSSTRRLVTMSTVWFQQEIVIKPKKRGCHLITNEIERVDGFSSVKIGLCHVLLKHTSASLSLNENWDPDVR</sequence>
<reference evidence="2" key="1">
    <citation type="journal article" date="2023" name="Mol. Biol. Evol.">
        <title>Third-Generation Sequencing Reveals the Adaptive Role of the Epigenome in Three Deep-Sea Polychaetes.</title>
        <authorList>
            <person name="Perez M."/>
            <person name="Aroh O."/>
            <person name="Sun Y."/>
            <person name="Lan Y."/>
            <person name="Juniper S.K."/>
            <person name="Young C.R."/>
            <person name="Angers B."/>
            <person name="Qian P.Y."/>
        </authorList>
    </citation>
    <scope>NUCLEOTIDE SEQUENCE</scope>
    <source>
        <strain evidence="2">P08H-3</strain>
    </source>
</reference>
<gene>
    <name evidence="2" type="ORF">LSH36_518g02068</name>
</gene>
<dbReference type="SUPFAM" id="SSF111038">
    <property type="entry name" value="YjbQ-like"/>
    <property type="match status" value="1"/>
</dbReference>
<keyword evidence="3" id="KW-1185">Reference proteome</keyword>
<proteinExistence type="inferred from homology"/>
<evidence type="ECO:0000313" key="2">
    <source>
        <dbReference type="EMBL" id="KAK2148069.1"/>
    </source>
</evidence>
<organism evidence="2 3">
    <name type="scientific">Paralvinella palmiformis</name>
    <dbReference type="NCBI Taxonomy" id="53620"/>
    <lineage>
        <taxon>Eukaryota</taxon>
        <taxon>Metazoa</taxon>
        <taxon>Spiralia</taxon>
        <taxon>Lophotrochozoa</taxon>
        <taxon>Annelida</taxon>
        <taxon>Polychaeta</taxon>
        <taxon>Sedentaria</taxon>
        <taxon>Canalipalpata</taxon>
        <taxon>Terebellida</taxon>
        <taxon>Terebelliformia</taxon>
        <taxon>Alvinellidae</taxon>
        <taxon>Paralvinella</taxon>
    </lineage>
</organism>
<dbReference type="Pfam" id="PF01894">
    <property type="entry name" value="YjbQ"/>
    <property type="match status" value="1"/>
</dbReference>
<dbReference type="InterPro" id="IPR035917">
    <property type="entry name" value="YjbQ-like_sf"/>
</dbReference>
<dbReference type="Gene3D" id="2.60.120.460">
    <property type="entry name" value="YjbQ-like"/>
    <property type="match status" value="1"/>
</dbReference>
<dbReference type="AlphaFoldDB" id="A0AAD9J7U3"/>
<protein>
    <submittedName>
        <fullName evidence="2">Uncharacterized protein</fullName>
    </submittedName>
</protein>
<name>A0AAD9J7U3_9ANNE</name>
<evidence type="ECO:0000256" key="1">
    <source>
        <dbReference type="ARBA" id="ARBA00005534"/>
    </source>
</evidence>
<dbReference type="PANTHER" id="PTHR30615:SF8">
    <property type="entry name" value="UPF0047 PROTEIN C4A8.02C"/>
    <property type="match status" value="1"/>
</dbReference>
<comment type="caution">
    <text evidence="2">The sequence shown here is derived from an EMBL/GenBank/DDBJ whole genome shotgun (WGS) entry which is preliminary data.</text>
</comment>
<dbReference type="InterPro" id="IPR001602">
    <property type="entry name" value="UPF0047_YjbQ-like"/>
</dbReference>